<comment type="similarity">
    <text evidence="4 14">In the N-terminal section; belongs to the cytidine and deoxycytidylate deaminase family.</text>
</comment>
<comment type="similarity">
    <text evidence="5 14">In the C-terminal section; belongs to the HTP reductase family.</text>
</comment>
<evidence type="ECO:0000313" key="16">
    <source>
        <dbReference type="EMBL" id="MBS2969474.1"/>
    </source>
</evidence>
<dbReference type="Proteomes" id="UP000682403">
    <property type="component" value="Unassembled WGS sequence"/>
</dbReference>
<evidence type="ECO:0000256" key="5">
    <source>
        <dbReference type="ARBA" id="ARBA00007417"/>
    </source>
</evidence>
<keyword evidence="6 14" id="KW-0686">Riboflavin biosynthesis</keyword>
<dbReference type="PROSITE" id="PS51747">
    <property type="entry name" value="CYT_DCMP_DEAMINASES_2"/>
    <property type="match status" value="1"/>
</dbReference>
<accession>A0ABS5LFI5</accession>
<keyword evidence="17" id="KW-1185">Reference proteome</keyword>
<evidence type="ECO:0000256" key="7">
    <source>
        <dbReference type="ARBA" id="ARBA00022723"/>
    </source>
</evidence>
<dbReference type="EC" id="1.1.1.193" evidence="14"/>
<dbReference type="InterPro" id="IPR016193">
    <property type="entry name" value="Cytidine_deaminase-like"/>
</dbReference>
<organism evidence="16 17">
    <name type="scientific">Metabacillus flavus</name>
    <dbReference type="NCBI Taxonomy" id="2823519"/>
    <lineage>
        <taxon>Bacteria</taxon>
        <taxon>Bacillati</taxon>
        <taxon>Bacillota</taxon>
        <taxon>Bacilli</taxon>
        <taxon>Bacillales</taxon>
        <taxon>Bacillaceae</taxon>
        <taxon>Metabacillus</taxon>
    </lineage>
</organism>
<evidence type="ECO:0000256" key="6">
    <source>
        <dbReference type="ARBA" id="ARBA00022619"/>
    </source>
</evidence>
<name>A0ABS5LFI5_9BACI</name>
<dbReference type="InterPro" id="IPR016192">
    <property type="entry name" value="APOBEC/CMP_deaminase_Zn-bd"/>
</dbReference>
<dbReference type="RefSeq" id="WP_211558882.1">
    <property type="nucleotide sequence ID" value="NZ_JAGVRK010000001.1"/>
</dbReference>
<comment type="catalytic activity">
    <reaction evidence="12 14">
        <text>5-amino-6-(5-phospho-D-ribitylamino)uracil + NADP(+) = 5-amino-6-(5-phospho-D-ribosylamino)uracil + NADPH + H(+)</text>
        <dbReference type="Rhea" id="RHEA:17845"/>
        <dbReference type="ChEBI" id="CHEBI:15378"/>
        <dbReference type="ChEBI" id="CHEBI:57783"/>
        <dbReference type="ChEBI" id="CHEBI:58349"/>
        <dbReference type="ChEBI" id="CHEBI:58421"/>
        <dbReference type="ChEBI" id="CHEBI:58453"/>
        <dbReference type="EC" id="1.1.1.193"/>
    </reaction>
</comment>
<keyword evidence="8 14" id="KW-0862">Zinc</keyword>
<dbReference type="EC" id="3.5.4.26" evidence="14"/>
<dbReference type="InterPro" id="IPR011549">
    <property type="entry name" value="RibD_C"/>
</dbReference>
<dbReference type="Gene3D" id="3.40.430.10">
    <property type="entry name" value="Dihydrofolate Reductase, subunit A"/>
    <property type="match status" value="1"/>
</dbReference>
<keyword evidence="9 14" id="KW-0521">NADP</keyword>
<evidence type="ECO:0000256" key="2">
    <source>
        <dbReference type="ARBA" id="ARBA00004882"/>
    </source>
</evidence>
<dbReference type="PANTHER" id="PTHR38011">
    <property type="entry name" value="DIHYDROFOLATE REDUCTASE FAMILY PROTEIN (AFU_ORTHOLOGUE AFUA_8G06820)"/>
    <property type="match status" value="1"/>
</dbReference>
<dbReference type="NCBIfam" id="TIGR00326">
    <property type="entry name" value="eubact_ribD"/>
    <property type="match status" value="1"/>
</dbReference>
<evidence type="ECO:0000259" key="15">
    <source>
        <dbReference type="PROSITE" id="PS51747"/>
    </source>
</evidence>
<dbReference type="InterPro" id="IPR024072">
    <property type="entry name" value="DHFR-like_dom_sf"/>
</dbReference>
<dbReference type="Gene3D" id="3.40.140.10">
    <property type="entry name" value="Cytidine Deaminase, domain 2"/>
    <property type="match status" value="1"/>
</dbReference>
<dbReference type="PIRSF" id="PIRSF006769">
    <property type="entry name" value="RibD"/>
    <property type="match status" value="1"/>
</dbReference>
<dbReference type="SUPFAM" id="SSF53597">
    <property type="entry name" value="Dihydrofolate reductase-like"/>
    <property type="match status" value="1"/>
</dbReference>
<sequence>MQDESFMRLALELAQQGIGQTSPNPAVGAVIVKDGCVVGMGAHLKAGEAHAEVHAIQMAGEKARGAEIYVTLEPCSHYGKTPPCAELLIESGIKRAVIASQDPNPLVAGNGIALLKAAGIEVTKGVLEKEALSLNKFFFHYIRTGTPYVTLKAASTLDGKTASKSMDSKWITGELAREDVHRYREMHDAVLVGVNTVLFDNPSLTCRLKNPKKQPIRIILDRELKTPLNSQAVTDGQAETWIVASEQADPGRVSALEDLGAVIISLPRMHSLEDILRELGARGITSILAEGGSEIHGSFIKEGCFNEMVLYIAPKLLGGRESLSISGGPGFEWMKDAIDLEFQETAVLGKDIKITAIRKEGE</sequence>
<dbReference type="SUPFAM" id="SSF53927">
    <property type="entry name" value="Cytidine deaminase-like"/>
    <property type="match status" value="1"/>
</dbReference>
<dbReference type="InterPro" id="IPR050765">
    <property type="entry name" value="Riboflavin_Biosynth_HTPR"/>
</dbReference>
<dbReference type="NCBIfam" id="TIGR00227">
    <property type="entry name" value="ribD_Cterm"/>
    <property type="match status" value="1"/>
</dbReference>
<dbReference type="Pfam" id="PF01872">
    <property type="entry name" value="RibD_C"/>
    <property type="match status" value="1"/>
</dbReference>
<dbReference type="EMBL" id="JAGVRK010000001">
    <property type="protein sequence ID" value="MBS2969474.1"/>
    <property type="molecule type" value="Genomic_DNA"/>
</dbReference>
<evidence type="ECO:0000256" key="10">
    <source>
        <dbReference type="ARBA" id="ARBA00023002"/>
    </source>
</evidence>
<evidence type="ECO:0000256" key="1">
    <source>
        <dbReference type="ARBA" id="ARBA00002151"/>
    </source>
</evidence>
<evidence type="ECO:0000256" key="4">
    <source>
        <dbReference type="ARBA" id="ARBA00005259"/>
    </source>
</evidence>
<dbReference type="InterPro" id="IPR002125">
    <property type="entry name" value="CMP_dCMP_dom"/>
</dbReference>
<dbReference type="CDD" id="cd01284">
    <property type="entry name" value="Riboflavin_deaminase-reductase"/>
    <property type="match status" value="1"/>
</dbReference>
<proteinExistence type="inferred from homology"/>
<reference evidence="16 17" key="1">
    <citation type="submission" date="2021-04" db="EMBL/GenBank/DDBJ databases">
        <title>Metabacillus sp. strain KIGAM252 whole genome sequence.</title>
        <authorList>
            <person name="Seo M.-J."/>
            <person name="Cho E.-S."/>
            <person name="Hwang C.Y."/>
            <person name="Yoon D.J."/>
        </authorList>
    </citation>
    <scope>NUCLEOTIDE SEQUENCE [LARGE SCALE GENOMIC DNA]</scope>
    <source>
        <strain evidence="16 17">KIGAM252</strain>
    </source>
</reference>
<evidence type="ECO:0000256" key="3">
    <source>
        <dbReference type="ARBA" id="ARBA00004910"/>
    </source>
</evidence>
<comment type="function">
    <text evidence="1 14">Converts 2,5-diamino-6-(ribosylamino)-4(3h)-pyrimidinone 5'-phosphate into 5-amino-6-(ribosylamino)-2,4(1h,3h)-pyrimidinedione 5'-phosphate.</text>
</comment>
<dbReference type="InterPro" id="IPR002734">
    <property type="entry name" value="RibDG_C"/>
</dbReference>
<gene>
    <name evidence="16" type="primary">ribD</name>
    <name evidence="16" type="ORF">J9317_11935</name>
</gene>
<evidence type="ECO:0000256" key="14">
    <source>
        <dbReference type="PIRNR" id="PIRNR006769"/>
    </source>
</evidence>
<comment type="cofactor">
    <cofactor evidence="14">
        <name>Zn(2+)</name>
        <dbReference type="ChEBI" id="CHEBI:29105"/>
    </cofactor>
    <text evidence="14">Binds 1 zinc ion.</text>
</comment>
<evidence type="ECO:0000256" key="11">
    <source>
        <dbReference type="ARBA" id="ARBA00023268"/>
    </source>
</evidence>
<comment type="pathway">
    <text evidence="3 14">Cofactor biosynthesis; riboflavin biosynthesis; 5-amino-6-(D-ribitylamino)uracil from GTP: step 3/4.</text>
</comment>
<comment type="catalytic activity">
    <reaction evidence="13 14">
        <text>2,5-diamino-6-hydroxy-4-(5-phosphoribosylamino)-pyrimidine + H2O + H(+) = 5-amino-6-(5-phospho-D-ribosylamino)uracil + NH4(+)</text>
        <dbReference type="Rhea" id="RHEA:21868"/>
        <dbReference type="ChEBI" id="CHEBI:15377"/>
        <dbReference type="ChEBI" id="CHEBI:15378"/>
        <dbReference type="ChEBI" id="CHEBI:28938"/>
        <dbReference type="ChEBI" id="CHEBI:58453"/>
        <dbReference type="ChEBI" id="CHEBI:58614"/>
        <dbReference type="EC" id="3.5.4.26"/>
    </reaction>
</comment>
<keyword evidence="10 14" id="KW-0560">Oxidoreductase</keyword>
<evidence type="ECO:0000256" key="9">
    <source>
        <dbReference type="ARBA" id="ARBA00022857"/>
    </source>
</evidence>
<comment type="caution">
    <text evidence="16">The sequence shown here is derived from an EMBL/GenBank/DDBJ whole genome shotgun (WGS) entry which is preliminary data.</text>
</comment>
<keyword evidence="11" id="KW-0511">Multifunctional enzyme</keyword>
<dbReference type="InterPro" id="IPR004794">
    <property type="entry name" value="Eubact_RibD"/>
</dbReference>
<evidence type="ECO:0000256" key="12">
    <source>
        <dbReference type="ARBA" id="ARBA00049861"/>
    </source>
</evidence>
<dbReference type="GO" id="GO:0008703">
    <property type="term" value="F:5-amino-6-(5-phosphoribosylamino)uracil reductase activity"/>
    <property type="evidence" value="ECO:0007669"/>
    <property type="project" value="UniProtKB-EC"/>
</dbReference>
<evidence type="ECO:0000313" key="17">
    <source>
        <dbReference type="Proteomes" id="UP000682403"/>
    </source>
</evidence>
<dbReference type="PANTHER" id="PTHR38011:SF7">
    <property type="entry name" value="2,5-DIAMINO-6-RIBOSYLAMINO-4(3H)-PYRIMIDINONE 5'-PHOSPHATE REDUCTASE"/>
    <property type="match status" value="1"/>
</dbReference>
<evidence type="ECO:0000256" key="8">
    <source>
        <dbReference type="ARBA" id="ARBA00022833"/>
    </source>
</evidence>
<keyword evidence="7 14" id="KW-0479">Metal-binding</keyword>
<dbReference type="GO" id="GO:0008835">
    <property type="term" value="F:diaminohydroxyphosphoribosylaminopyrimidine deaminase activity"/>
    <property type="evidence" value="ECO:0007669"/>
    <property type="project" value="UniProtKB-EC"/>
</dbReference>
<feature type="domain" description="CMP/dCMP-type deaminase" evidence="15">
    <location>
        <begin position="1"/>
        <end position="114"/>
    </location>
</feature>
<comment type="pathway">
    <text evidence="2 14">Cofactor biosynthesis; riboflavin biosynthesis; 5-amino-6-(D-ribitylamino)uracil from GTP: step 2/4.</text>
</comment>
<dbReference type="PROSITE" id="PS00903">
    <property type="entry name" value="CYT_DCMP_DEAMINASES_1"/>
    <property type="match status" value="1"/>
</dbReference>
<keyword evidence="14 16" id="KW-0378">Hydrolase</keyword>
<evidence type="ECO:0000256" key="13">
    <source>
        <dbReference type="ARBA" id="ARBA00049886"/>
    </source>
</evidence>
<protein>
    <recommendedName>
        <fullName evidence="14">Riboflavin biosynthesis protein RibD</fullName>
    </recommendedName>
    <domain>
        <recommendedName>
            <fullName evidence="14">Diaminohydroxyphosphoribosylaminopyrimidine deaminase</fullName>
            <shortName evidence="14">DRAP deaminase</shortName>
            <ecNumber evidence="14">3.5.4.26</ecNumber>
        </recommendedName>
        <alternativeName>
            <fullName evidence="14">Riboflavin-specific deaminase</fullName>
        </alternativeName>
    </domain>
    <domain>
        <recommendedName>
            <fullName evidence="14">5-amino-6-(5-phosphoribosylamino)uracil reductase</fullName>
            <ecNumber evidence="14">1.1.1.193</ecNumber>
        </recommendedName>
        <alternativeName>
            <fullName evidence="14">HTP reductase</fullName>
        </alternativeName>
    </domain>
</protein>
<dbReference type="Pfam" id="PF00383">
    <property type="entry name" value="dCMP_cyt_deam_1"/>
    <property type="match status" value="1"/>
</dbReference>